<reference evidence="3" key="1">
    <citation type="submission" date="2020-11" db="EMBL/GenBank/DDBJ databases">
        <authorList>
            <consortium name="DOE Joint Genome Institute"/>
            <person name="Ahrendt S."/>
            <person name="Riley R."/>
            <person name="Andreopoulos W."/>
            <person name="Labutti K."/>
            <person name="Pangilinan J."/>
            <person name="Ruiz-Duenas F.J."/>
            <person name="Barrasa J.M."/>
            <person name="Sanchez-Garcia M."/>
            <person name="Camarero S."/>
            <person name="Miyauchi S."/>
            <person name="Serrano A."/>
            <person name="Linde D."/>
            <person name="Babiker R."/>
            <person name="Drula E."/>
            <person name="Ayuso-Fernandez I."/>
            <person name="Pacheco R."/>
            <person name="Padilla G."/>
            <person name="Ferreira P."/>
            <person name="Barriuso J."/>
            <person name="Kellner H."/>
            <person name="Castanera R."/>
            <person name="Alfaro M."/>
            <person name="Ramirez L."/>
            <person name="Pisabarro A.G."/>
            <person name="Kuo A."/>
            <person name="Tritt A."/>
            <person name="Lipzen A."/>
            <person name="He G."/>
            <person name="Yan M."/>
            <person name="Ng V."/>
            <person name="Cullen D."/>
            <person name="Martin F."/>
            <person name="Rosso M.-N."/>
            <person name="Henrissat B."/>
            <person name="Hibbett D."/>
            <person name="Martinez A.T."/>
            <person name="Grigoriev I.V."/>
        </authorList>
    </citation>
    <scope>NUCLEOTIDE SEQUENCE</scope>
    <source>
        <strain evidence="3">CBS 506.95</strain>
    </source>
</reference>
<feature type="chain" id="PRO_5040260219" evidence="2">
    <location>
        <begin position="19"/>
        <end position="282"/>
    </location>
</feature>
<organism evidence="3 4">
    <name type="scientific">Crepidotus variabilis</name>
    <dbReference type="NCBI Taxonomy" id="179855"/>
    <lineage>
        <taxon>Eukaryota</taxon>
        <taxon>Fungi</taxon>
        <taxon>Dikarya</taxon>
        <taxon>Basidiomycota</taxon>
        <taxon>Agaricomycotina</taxon>
        <taxon>Agaricomycetes</taxon>
        <taxon>Agaricomycetidae</taxon>
        <taxon>Agaricales</taxon>
        <taxon>Agaricineae</taxon>
        <taxon>Crepidotaceae</taxon>
        <taxon>Crepidotus</taxon>
    </lineage>
</organism>
<accession>A0A9P6EUI7</accession>
<dbReference type="AlphaFoldDB" id="A0A9P6EUI7"/>
<keyword evidence="1" id="KW-0472">Membrane</keyword>
<gene>
    <name evidence="3" type="ORF">CPB83DRAFT_843191</name>
</gene>
<name>A0A9P6EUI7_9AGAR</name>
<evidence type="ECO:0000256" key="2">
    <source>
        <dbReference type="SAM" id="SignalP"/>
    </source>
</evidence>
<keyword evidence="4" id="KW-1185">Reference proteome</keyword>
<keyword evidence="1" id="KW-1133">Transmembrane helix</keyword>
<evidence type="ECO:0000313" key="3">
    <source>
        <dbReference type="EMBL" id="KAF9534939.1"/>
    </source>
</evidence>
<keyword evidence="2" id="KW-0732">Signal</keyword>
<sequence>MLTFFRIFSFMLSHPILTLPIYRKVRIHFFKDYRNTKHLPQEKAHSKPDVRIDLSFDPRLGIDLKAARKTLGAESLAIITDGSPFRRVFDPVSQDRLSPVATYDLSKHFAEPIRVYEPNVSSLTRVKRTLYESLYLILSFVFILIKSMLGFPLADPVYTCVTYGETFTFRCCRTSQMLRPLNQWASEGVWLFSQAIGCLLLLPFALLYQSAKGIKIAGAFIATHGVSLLTNISTVAIKSATQTIAAIPRHFSTFAVSVSGRGWLAILALSWFTIAEFKASVL</sequence>
<proteinExistence type="predicted"/>
<dbReference type="EMBL" id="MU157825">
    <property type="protein sequence ID" value="KAF9534939.1"/>
    <property type="molecule type" value="Genomic_DNA"/>
</dbReference>
<feature type="transmembrane region" description="Helical" evidence="1">
    <location>
        <begin position="134"/>
        <end position="154"/>
    </location>
</feature>
<feature type="transmembrane region" description="Helical" evidence="1">
    <location>
        <begin position="188"/>
        <end position="208"/>
    </location>
</feature>
<comment type="caution">
    <text evidence="3">The sequence shown here is derived from an EMBL/GenBank/DDBJ whole genome shotgun (WGS) entry which is preliminary data.</text>
</comment>
<keyword evidence="1" id="KW-0812">Transmembrane</keyword>
<dbReference type="OrthoDB" id="3067335at2759"/>
<protein>
    <submittedName>
        <fullName evidence="3">Uncharacterized protein</fullName>
    </submittedName>
</protein>
<dbReference type="Proteomes" id="UP000807306">
    <property type="component" value="Unassembled WGS sequence"/>
</dbReference>
<evidence type="ECO:0000256" key="1">
    <source>
        <dbReference type="SAM" id="Phobius"/>
    </source>
</evidence>
<feature type="signal peptide" evidence="2">
    <location>
        <begin position="1"/>
        <end position="18"/>
    </location>
</feature>
<evidence type="ECO:0000313" key="4">
    <source>
        <dbReference type="Proteomes" id="UP000807306"/>
    </source>
</evidence>